<dbReference type="EMBL" id="CM029039">
    <property type="protein sequence ID" value="KAG2645807.1"/>
    <property type="molecule type" value="Genomic_DNA"/>
</dbReference>
<reference evidence="1" key="1">
    <citation type="submission" date="2020-05" db="EMBL/GenBank/DDBJ databases">
        <title>WGS assembly of Panicum virgatum.</title>
        <authorList>
            <person name="Lovell J.T."/>
            <person name="Jenkins J."/>
            <person name="Shu S."/>
            <person name="Juenger T.E."/>
            <person name="Schmutz J."/>
        </authorList>
    </citation>
    <scope>NUCLEOTIDE SEQUENCE</scope>
    <source>
        <strain evidence="1">AP13</strain>
    </source>
</reference>
<proteinExistence type="predicted"/>
<sequence>MHCLEPVLKFTIRAIIEHSDVGADDCPNNSIFHKITWNVCVIIEAHLKFINSHLCTSQ</sequence>
<evidence type="ECO:0000313" key="2">
    <source>
        <dbReference type="Proteomes" id="UP000823388"/>
    </source>
</evidence>
<protein>
    <submittedName>
        <fullName evidence="1">Uncharacterized protein</fullName>
    </submittedName>
</protein>
<dbReference type="AlphaFoldDB" id="A0A8T0WI47"/>
<keyword evidence="2" id="KW-1185">Reference proteome</keyword>
<gene>
    <name evidence="1" type="ORF">PVAP13_2KG452810</name>
</gene>
<name>A0A8T0WI47_PANVG</name>
<comment type="caution">
    <text evidence="1">The sequence shown here is derived from an EMBL/GenBank/DDBJ whole genome shotgun (WGS) entry which is preliminary data.</text>
</comment>
<evidence type="ECO:0000313" key="1">
    <source>
        <dbReference type="EMBL" id="KAG2645807.1"/>
    </source>
</evidence>
<accession>A0A8T0WI47</accession>
<dbReference type="Proteomes" id="UP000823388">
    <property type="component" value="Chromosome 2K"/>
</dbReference>
<organism evidence="1 2">
    <name type="scientific">Panicum virgatum</name>
    <name type="common">Blackwell switchgrass</name>
    <dbReference type="NCBI Taxonomy" id="38727"/>
    <lineage>
        <taxon>Eukaryota</taxon>
        <taxon>Viridiplantae</taxon>
        <taxon>Streptophyta</taxon>
        <taxon>Embryophyta</taxon>
        <taxon>Tracheophyta</taxon>
        <taxon>Spermatophyta</taxon>
        <taxon>Magnoliopsida</taxon>
        <taxon>Liliopsida</taxon>
        <taxon>Poales</taxon>
        <taxon>Poaceae</taxon>
        <taxon>PACMAD clade</taxon>
        <taxon>Panicoideae</taxon>
        <taxon>Panicodae</taxon>
        <taxon>Paniceae</taxon>
        <taxon>Panicinae</taxon>
        <taxon>Panicum</taxon>
        <taxon>Panicum sect. Hiantes</taxon>
    </lineage>
</organism>